<dbReference type="AlphaFoldDB" id="A0A0F9MFV1"/>
<accession>A0A0F9MFV1</accession>
<reference evidence="1" key="1">
    <citation type="journal article" date="2015" name="Nature">
        <title>Complex archaea that bridge the gap between prokaryotes and eukaryotes.</title>
        <authorList>
            <person name="Spang A."/>
            <person name="Saw J.H."/>
            <person name="Jorgensen S.L."/>
            <person name="Zaremba-Niedzwiedzka K."/>
            <person name="Martijn J."/>
            <person name="Lind A.E."/>
            <person name="van Eijk R."/>
            <person name="Schleper C."/>
            <person name="Guy L."/>
            <person name="Ettema T.J."/>
        </authorList>
    </citation>
    <scope>NUCLEOTIDE SEQUENCE</scope>
</reference>
<proteinExistence type="predicted"/>
<dbReference type="EMBL" id="LAZR01010245">
    <property type="protein sequence ID" value="KKM68022.1"/>
    <property type="molecule type" value="Genomic_DNA"/>
</dbReference>
<sequence length="53" mass="6550">MRAQPDHNFEMEMGDEGQVKWCYSVKKSISNRIKYWLFCKFFPFKIIRWDADK</sequence>
<evidence type="ECO:0000313" key="1">
    <source>
        <dbReference type="EMBL" id="KKM68022.1"/>
    </source>
</evidence>
<protein>
    <submittedName>
        <fullName evidence="1">Uncharacterized protein</fullName>
    </submittedName>
</protein>
<organism evidence="1">
    <name type="scientific">marine sediment metagenome</name>
    <dbReference type="NCBI Taxonomy" id="412755"/>
    <lineage>
        <taxon>unclassified sequences</taxon>
        <taxon>metagenomes</taxon>
        <taxon>ecological metagenomes</taxon>
    </lineage>
</organism>
<name>A0A0F9MFV1_9ZZZZ</name>
<gene>
    <name evidence="1" type="ORF">LCGC14_1465130</name>
</gene>
<comment type="caution">
    <text evidence="1">The sequence shown here is derived from an EMBL/GenBank/DDBJ whole genome shotgun (WGS) entry which is preliminary data.</text>
</comment>